<reference evidence="1" key="1">
    <citation type="submission" date="2017-10" db="EMBL/GenBank/DDBJ databases">
        <title>Draft genome sequence of the planktic cyanobacteria Tychonema bourrellyi isolated from alpine lentic freshwater.</title>
        <authorList>
            <person name="Tett A."/>
            <person name="Armanini F."/>
            <person name="Asnicar F."/>
            <person name="Boscaini A."/>
            <person name="Pasolli E."/>
            <person name="Zolfo M."/>
            <person name="Donati C."/>
            <person name="Salmaso N."/>
            <person name="Segata N."/>
        </authorList>
    </citation>
    <scope>NUCLEOTIDE SEQUENCE</scope>
    <source>
        <strain evidence="1">FEM_GT703</strain>
    </source>
</reference>
<sequence>MCQLGVRNVGLNVAHQKGKATDLIEYFAAPENQDLGIVKSQRKPNVKLIVSPFPDRQRGNHQFFFDASSEIPFTTGIQA</sequence>
<name>A0A2G4EUQ3_9CYAN</name>
<keyword evidence="2" id="KW-1185">Reference proteome</keyword>
<evidence type="ECO:0000313" key="1">
    <source>
        <dbReference type="EMBL" id="PHX53261.1"/>
    </source>
</evidence>
<proteinExistence type="predicted"/>
<dbReference type="AlphaFoldDB" id="A0A2G4EUQ3"/>
<evidence type="ECO:0000313" key="2">
    <source>
        <dbReference type="Proteomes" id="UP000226442"/>
    </source>
</evidence>
<dbReference type="Proteomes" id="UP000226442">
    <property type="component" value="Unassembled WGS sequence"/>
</dbReference>
<dbReference type="EMBL" id="NXIB02000228">
    <property type="protein sequence ID" value="PHX53261.1"/>
    <property type="molecule type" value="Genomic_DNA"/>
</dbReference>
<organism evidence="1 2">
    <name type="scientific">Tychonema bourrellyi FEM_GT703</name>
    <dbReference type="NCBI Taxonomy" id="2040638"/>
    <lineage>
        <taxon>Bacteria</taxon>
        <taxon>Bacillati</taxon>
        <taxon>Cyanobacteriota</taxon>
        <taxon>Cyanophyceae</taxon>
        <taxon>Oscillatoriophycideae</taxon>
        <taxon>Oscillatoriales</taxon>
        <taxon>Microcoleaceae</taxon>
        <taxon>Tychonema</taxon>
    </lineage>
</organism>
<protein>
    <submittedName>
        <fullName evidence="1">Uncharacterized protein</fullName>
    </submittedName>
</protein>
<comment type="caution">
    <text evidence="1">The sequence shown here is derived from an EMBL/GenBank/DDBJ whole genome shotgun (WGS) entry which is preliminary data.</text>
</comment>
<gene>
    <name evidence="1" type="ORF">CP500_022470</name>
</gene>
<accession>A0A2G4EUQ3</accession>